<evidence type="ECO:0000256" key="2">
    <source>
        <dbReference type="ARBA" id="ARBA00022723"/>
    </source>
</evidence>
<dbReference type="InterPro" id="IPR050613">
    <property type="entry name" value="Sec_Metabolite_Reg"/>
</dbReference>
<dbReference type="PROSITE" id="PS50048">
    <property type="entry name" value="ZN2_CY6_FUNGAL_2"/>
    <property type="match status" value="1"/>
</dbReference>
<name>A0A1Y2EKC2_9PEZI</name>
<dbReference type="InterPro" id="IPR007219">
    <property type="entry name" value="XnlR_reg_dom"/>
</dbReference>
<dbReference type="SMART" id="SM00906">
    <property type="entry name" value="Fungal_trans"/>
    <property type="match status" value="1"/>
</dbReference>
<feature type="region of interest" description="Disordered" evidence="4">
    <location>
        <begin position="73"/>
        <end position="94"/>
    </location>
</feature>
<dbReference type="InterPro" id="IPR001138">
    <property type="entry name" value="Zn2Cys6_DnaBD"/>
</dbReference>
<feature type="region of interest" description="Disordered" evidence="4">
    <location>
        <begin position="130"/>
        <end position="149"/>
    </location>
</feature>
<sequence>MSSASSGKTPRVLACVLCQHRKIKCDRHTPCANCVKANVTCTPSTPAPARKRRRPNQDLQQRLSRCEELLQEYATTKPSPTSTETQGPDDPWKSAGKLIEDDGGVRFMDSYLWAEVHDELRAMREIVDNDDKDDDSYCTPSDAQTPDQNTALIFSDGGSGSGWGSSTEDLHPEPAHAFRLWQTFLDRVNPLTKVIHVPTIQPLIVEAATSRANIPKNVEALLFSIYSMSAIALSEQECLSMLGYTKDEAFKRFSTGVRITLMRIGILHKYNLVILQAMVLYLMSLSGRYDRHAAWILNGVIVRIAQKMGLHRDGDTLGLPAFESEMRRRVWWQIVLLDATYALMSGLGQSLLPRSWDTKEPRNINDADLFPTMNSVEARDGPTDMIFCLTNYEIAKLLLRYPGLESVILQNELGDPNSPPTAEVDAAREKLDELDEKLSEVIRKYGDLSMGPVHELAIKTRSTMMSKLRDLICPPREQPEWGTEILTPKDNLFKIAVSTGENSVILYTQAQKMGYFLWFEMAHFQIEVFLYMVGQLCTRPQGKLVERAWLVVEQFYQFHTELFDLANKPNGALAVFVLRAWKRRHEFLRATQGATVVQPYYISRLQKLVGSDELMKEEASSDKPPPSAIPADRAAPSSLDMPWEQMLGFADSTAIDWDMFGSSTQPVNYQGFANVGNPPTNGWMYP</sequence>
<dbReference type="PANTHER" id="PTHR31001">
    <property type="entry name" value="UNCHARACTERIZED TRANSCRIPTIONAL REGULATORY PROTEIN"/>
    <property type="match status" value="1"/>
</dbReference>
<feature type="region of interest" description="Disordered" evidence="4">
    <location>
        <begin position="614"/>
        <end position="635"/>
    </location>
</feature>
<dbReference type="STRING" id="1141098.A0A1Y2EKC2"/>
<feature type="compositionally biased region" description="Polar residues" evidence="4">
    <location>
        <begin position="138"/>
        <end position="149"/>
    </location>
</feature>
<dbReference type="GO" id="GO:0003677">
    <property type="term" value="F:DNA binding"/>
    <property type="evidence" value="ECO:0007669"/>
    <property type="project" value="InterPro"/>
</dbReference>
<dbReference type="OrthoDB" id="2269373at2759"/>
<evidence type="ECO:0000313" key="6">
    <source>
        <dbReference type="EMBL" id="ORY71978.1"/>
    </source>
</evidence>
<proteinExistence type="predicted"/>
<reference evidence="6 7" key="1">
    <citation type="submission" date="2016-07" db="EMBL/GenBank/DDBJ databases">
        <title>Pervasive Adenine N6-methylation of Active Genes in Fungi.</title>
        <authorList>
            <consortium name="DOE Joint Genome Institute"/>
            <person name="Mondo S.J."/>
            <person name="Dannebaum R.O."/>
            <person name="Kuo R.C."/>
            <person name="Labutti K."/>
            <person name="Haridas S."/>
            <person name="Kuo A."/>
            <person name="Salamov A."/>
            <person name="Ahrendt S.R."/>
            <person name="Lipzen A."/>
            <person name="Sullivan W."/>
            <person name="Andreopoulos W.B."/>
            <person name="Clum A."/>
            <person name="Lindquist E."/>
            <person name="Daum C."/>
            <person name="Ramamoorthy G.K."/>
            <person name="Gryganskyi A."/>
            <person name="Culley D."/>
            <person name="Magnuson J.K."/>
            <person name="James T.Y."/>
            <person name="O'Malley M.A."/>
            <person name="Stajich J.E."/>
            <person name="Spatafora J.W."/>
            <person name="Visel A."/>
            <person name="Grigoriev I.V."/>
        </authorList>
    </citation>
    <scope>NUCLEOTIDE SEQUENCE [LARGE SCALE GENOMIC DNA]</scope>
    <source>
        <strain evidence="6 7">CBS 129021</strain>
    </source>
</reference>
<dbReference type="GO" id="GO:0005634">
    <property type="term" value="C:nucleus"/>
    <property type="evidence" value="ECO:0007669"/>
    <property type="project" value="UniProtKB-SubCell"/>
</dbReference>
<keyword evidence="3" id="KW-0539">Nucleus</keyword>
<evidence type="ECO:0000256" key="4">
    <source>
        <dbReference type="SAM" id="MobiDB-lite"/>
    </source>
</evidence>
<dbReference type="InterPro" id="IPR036864">
    <property type="entry name" value="Zn2-C6_fun-type_DNA-bd_sf"/>
</dbReference>
<dbReference type="GO" id="GO:0000981">
    <property type="term" value="F:DNA-binding transcription factor activity, RNA polymerase II-specific"/>
    <property type="evidence" value="ECO:0007669"/>
    <property type="project" value="InterPro"/>
</dbReference>
<dbReference type="AlphaFoldDB" id="A0A1Y2EKC2"/>
<feature type="compositionally biased region" description="Polar residues" evidence="4">
    <location>
        <begin position="73"/>
        <end position="86"/>
    </location>
</feature>
<dbReference type="RefSeq" id="XP_040721570.1">
    <property type="nucleotide sequence ID" value="XM_040854436.1"/>
</dbReference>
<dbReference type="GeneID" id="63770648"/>
<dbReference type="CDD" id="cd12148">
    <property type="entry name" value="fungal_TF_MHR"/>
    <property type="match status" value="1"/>
</dbReference>
<dbReference type="SUPFAM" id="SSF57701">
    <property type="entry name" value="Zn2/Cys6 DNA-binding domain"/>
    <property type="match status" value="1"/>
</dbReference>
<accession>A0A1Y2EKC2</accession>
<protein>
    <submittedName>
        <fullName evidence="6">Fungal-specific transcription factor domain-domain-containing protein</fullName>
    </submittedName>
</protein>
<dbReference type="SMART" id="SM00066">
    <property type="entry name" value="GAL4"/>
    <property type="match status" value="1"/>
</dbReference>
<evidence type="ECO:0000256" key="3">
    <source>
        <dbReference type="ARBA" id="ARBA00023242"/>
    </source>
</evidence>
<dbReference type="GO" id="GO:0008270">
    <property type="term" value="F:zinc ion binding"/>
    <property type="evidence" value="ECO:0007669"/>
    <property type="project" value="InterPro"/>
</dbReference>
<dbReference type="Pfam" id="PF04082">
    <property type="entry name" value="Fungal_trans"/>
    <property type="match status" value="1"/>
</dbReference>
<comment type="caution">
    <text evidence="6">The sequence shown here is derived from an EMBL/GenBank/DDBJ whole genome shotgun (WGS) entry which is preliminary data.</text>
</comment>
<dbReference type="CDD" id="cd00067">
    <property type="entry name" value="GAL4"/>
    <property type="match status" value="1"/>
</dbReference>
<keyword evidence="2" id="KW-0479">Metal-binding</keyword>
<dbReference type="PANTHER" id="PTHR31001:SF85">
    <property type="entry name" value="ZN(II)2CYS6 TRANSCRIPTION FACTOR (EUROFUNG)"/>
    <property type="match status" value="1"/>
</dbReference>
<gene>
    <name evidence="6" type="ORF">BCR38DRAFT_24721</name>
</gene>
<keyword evidence="7" id="KW-1185">Reference proteome</keyword>
<dbReference type="Gene3D" id="4.10.240.10">
    <property type="entry name" value="Zn(2)-C6 fungal-type DNA-binding domain"/>
    <property type="match status" value="1"/>
</dbReference>
<evidence type="ECO:0000259" key="5">
    <source>
        <dbReference type="PROSITE" id="PS50048"/>
    </source>
</evidence>
<feature type="domain" description="Zn(2)-C6 fungal-type" evidence="5">
    <location>
        <begin position="14"/>
        <end position="42"/>
    </location>
</feature>
<organism evidence="6 7">
    <name type="scientific">Pseudomassariella vexata</name>
    <dbReference type="NCBI Taxonomy" id="1141098"/>
    <lineage>
        <taxon>Eukaryota</taxon>
        <taxon>Fungi</taxon>
        <taxon>Dikarya</taxon>
        <taxon>Ascomycota</taxon>
        <taxon>Pezizomycotina</taxon>
        <taxon>Sordariomycetes</taxon>
        <taxon>Xylariomycetidae</taxon>
        <taxon>Amphisphaeriales</taxon>
        <taxon>Pseudomassariaceae</taxon>
        <taxon>Pseudomassariella</taxon>
    </lineage>
</organism>
<dbReference type="InParanoid" id="A0A1Y2EKC2"/>
<dbReference type="EMBL" id="MCFJ01000001">
    <property type="protein sequence ID" value="ORY71978.1"/>
    <property type="molecule type" value="Genomic_DNA"/>
</dbReference>
<evidence type="ECO:0000313" key="7">
    <source>
        <dbReference type="Proteomes" id="UP000193689"/>
    </source>
</evidence>
<dbReference type="GO" id="GO:0006351">
    <property type="term" value="P:DNA-templated transcription"/>
    <property type="evidence" value="ECO:0007669"/>
    <property type="project" value="InterPro"/>
</dbReference>
<evidence type="ECO:0000256" key="1">
    <source>
        <dbReference type="ARBA" id="ARBA00004123"/>
    </source>
</evidence>
<comment type="subcellular location">
    <subcellularLocation>
        <location evidence="1">Nucleus</location>
    </subcellularLocation>
</comment>
<dbReference type="Proteomes" id="UP000193689">
    <property type="component" value="Unassembled WGS sequence"/>
</dbReference>
<dbReference type="Pfam" id="PF00172">
    <property type="entry name" value="Zn_clus"/>
    <property type="match status" value="1"/>
</dbReference>